<evidence type="ECO:0000313" key="2">
    <source>
        <dbReference type="WBParaSite" id="PS1159_v2.g3036.t1"/>
    </source>
</evidence>
<evidence type="ECO:0000313" key="1">
    <source>
        <dbReference type="Proteomes" id="UP000887580"/>
    </source>
</evidence>
<organism evidence="1 2">
    <name type="scientific">Panagrolaimus sp. PS1159</name>
    <dbReference type="NCBI Taxonomy" id="55785"/>
    <lineage>
        <taxon>Eukaryota</taxon>
        <taxon>Metazoa</taxon>
        <taxon>Ecdysozoa</taxon>
        <taxon>Nematoda</taxon>
        <taxon>Chromadorea</taxon>
        <taxon>Rhabditida</taxon>
        <taxon>Tylenchina</taxon>
        <taxon>Panagrolaimomorpha</taxon>
        <taxon>Panagrolaimoidea</taxon>
        <taxon>Panagrolaimidae</taxon>
        <taxon>Panagrolaimus</taxon>
    </lineage>
</organism>
<dbReference type="WBParaSite" id="PS1159_v2.g3036.t1">
    <property type="protein sequence ID" value="PS1159_v2.g3036.t1"/>
    <property type="gene ID" value="PS1159_v2.g3036"/>
</dbReference>
<sequence length="323" mass="37785">MNLTNDEIFNSMIDTIYMLTTQPLPYNSLCNYFVFCGQPFNLEETCKKFGYKSFNHCIRENEDIFGKFLKIYVSFKNDSFVLYYKNYDIKSKGKVLDNLKDKVIEDGHVQISFEETIYFETHNGHQYIQGRKKFAQVVHFCRKNPRFSGFIRMEDFQAAFPILFEEEEENVYSNDILKSWFPKQKGKMDQILQNILFEEIDYGYEKPNEKLGLLFRLKDGLTIEEINQKLDGLEANVKPWLEKVKGMINVSKKRSPKNGTLSYRPNPKSQPSSTNTAVFKKPGPIKSKVFVNSDDEEDDRVENRAYQFNAVQRKASVDNVQNG</sequence>
<proteinExistence type="predicted"/>
<accession>A0AC35GB63</accession>
<protein>
    <submittedName>
        <fullName evidence="2">Uncharacterized protein</fullName>
    </submittedName>
</protein>
<dbReference type="Proteomes" id="UP000887580">
    <property type="component" value="Unplaced"/>
</dbReference>
<name>A0AC35GB63_9BILA</name>
<reference evidence="2" key="1">
    <citation type="submission" date="2022-11" db="UniProtKB">
        <authorList>
            <consortium name="WormBaseParasite"/>
        </authorList>
    </citation>
    <scope>IDENTIFICATION</scope>
</reference>